<feature type="transmembrane region" description="Helical" evidence="1">
    <location>
        <begin position="85"/>
        <end position="109"/>
    </location>
</feature>
<sequence length="113" mass="13354">MGKFWQNRVYSLFFRWNIFLIAIQFLYLFWSYPNLPEQVPLYFSEPWGDSWLTSTPLILLLPFFSLIIVFINSTIAMLIHQQKTLLAKLLLAFSLVFTILTSVSLYQIINLVL</sequence>
<comment type="caution">
    <text evidence="2">The sequence shown here is derived from an EMBL/GenBank/DDBJ whole genome shotgun (WGS) entry which is preliminary data.</text>
</comment>
<evidence type="ECO:0000256" key="1">
    <source>
        <dbReference type="SAM" id="Phobius"/>
    </source>
</evidence>
<feature type="transmembrane region" description="Helical" evidence="1">
    <location>
        <begin position="12"/>
        <end position="30"/>
    </location>
</feature>
<organism evidence="2 3">
    <name type="scientific">Candidatus Shapirobacteria bacterium CG03_land_8_20_14_0_80_35_14</name>
    <dbReference type="NCBI Taxonomy" id="1974878"/>
    <lineage>
        <taxon>Bacteria</taxon>
        <taxon>Candidatus Shapironibacteriota</taxon>
    </lineage>
</organism>
<dbReference type="EMBL" id="PEVB01000098">
    <property type="protein sequence ID" value="PIV06838.1"/>
    <property type="molecule type" value="Genomic_DNA"/>
</dbReference>
<keyword evidence="1" id="KW-0472">Membrane</keyword>
<keyword evidence="1" id="KW-1133">Transmembrane helix</keyword>
<protein>
    <recommendedName>
        <fullName evidence="4">DUF1648 domain-containing protein</fullName>
    </recommendedName>
</protein>
<dbReference type="AlphaFoldDB" id="A0A2M7BMY3"/>
<evidence type="ECO:0008006" key="4">
    <source>
        <dbReference type="Google" id="ProtNLM"/>
    </source>
</evidence>
<dbReference type="Proteomes" id="UP000229191">
    <property type="component" value="Unassembled WGS sequence"/>
</dbReference>
<name>A0A2M7BMY3_9BACT</name>
<proteinExistence type="predicted"/>
<reference evidence="3" key="1">
    <citation type="submission" date="2017-09" db="EMBL/GenBank/DDBJ databases">
        <title>Depth-based differentiation of microbial function through sediment-hosted aquifers and enrichment of novel symbionts in the deep terrestrial subsurface.</title>
        <authorList>
            <person name="Probst A.J."/>
            <person name="Ladd B."/>
            <person name="Jarett J.K."/>
            <person name="Geller-Mcgrath D.E."/>
            <person name="Sieber C.M.K."/>
            <person name="Emerson J.B."/>
            <person name="Anantharaman K."/>
            <person name="Thomas B.C."/>
            <person name="Malmstrom R."/>
            <person name="Stieglmeier M."/>
            <person name="Klingl A."/>
            <person name="Woyke T."/>
            <person name="Ryan C.M."/>
            <person name="Banfield J.F."/>
        </authorList>
    </citation>
    <scope>NUCLEOTIDE SEQUENCE [LARGE SCALE GENOMIC DNA]</scope>
</reference>
<gene>
    <name evidence="2" type="ORF">COS53_03620</name>
</gene>
<evidence type="ECO:0000313" key="2">
    <source>
        <dbReference type="EMBL" id="PIV06838.1"/>
    </source>
</evidence>
<evidence type="ECO:0000313" key="3">
    <source>
        <dbReference type="Proteomes" id="UP000229191"/>
    </source>
</evidence>
<keyword evidence="1" id="KW-0812">Transmembrane</keyword>
<accession>A0A2M7BMY3</accession>
<feature type="transmembrane region" description="Helical" evidence="1">
    <location>
        <begin position="50"/>
        <end position="73"/>
    </location>
</feature>